<dbReference type="SMART" id="SM00175">
    <property type="entry name" value="RAB"/>
    <property type="match status" value="1"/>
</dbReference>
<name>A0ABR2JCF9_9EUKA</name>
<reference evidence="3 4" key="1">
    <citation type="submission" date="2024-04" db="EMBL/GenBank/DDBJ databases">
        <title>Tritrichomonas musculus Genome.</title>
        <authorList>
            <person name="Alves-Ferreira E."/>
            <person name="Grigg M."/>
            <person name="Lorenzi H."/>
            <person name="Galac M."/>
        </authorList>
    </citation>
    <scope>NUCLEOTIDE SEQUENCE [LARGE SCALE GENOMIC DNA]</scope>
    <source>
        <strain evidence="3 4">EAF2021</strain>
    </source>
</reference>
<sequence>MSEVSNQISIKAVLLGSTFVGKTAIFHRLKNEVYTDPNPTIQADHCKLNVIKNNKNYGILLFDTAGQERFQSITPGYCRGADLVILVFSLIDQISFDDCKNRWKTLINNNCPRDPFIILVANKSDCATNISDEDIESLKKELNANVAIKTSAINGDNIDELRSLMAIDNTIIDGLPPKSDNNDDPGKCC</sequence>
<comment type="caution">
    <text evidence="3">The sequence shown here is derived from an EMBL/GenBank/DDBJ whole genome shotgun (WGS) entry which is preliminary data.</text>
</comment>
<dbReference type="Proteomes" id="UP001470230">
    <property type="component" value="Unassembled WGS sequence"/>
</dbReference>
<evidence type="ECO:0000313" key="3">
    <source>
        <dbReference type="EMBL" id="KAK8875339.1"/>
    </source>
</evidence>
<dbReference type="SUPFAM" id="SSF52540">
    <property type="entry name" value="P-loop containing nucleoside triphosphate hydrolases"/>
    <property type="match status" value="1"/>
</dbReference>
<evidence type="ECO:0000256" key="2">
    <source>
        <dbReference type="ARBA" id="ARBA00023134"/>
    </source>
</evidence>
<dbReference type="SMART" id="SM00173">
    <property type="entry name" value="RAS"/>
    <property type="match status" value="1"/>
</dbReference>
<keyword evidence="1" id="KW-0547">Nucleotide-binding</keyword>
<dbReference type="InterPro" id="IPR001806">
    <property type="entry name" value="Small_GTPase"/>
</dbReference>
<accession>A0ABR2JCF9</accession>
<dbReference type="Pfam" id="PF00071">
    <property type="entry name" value="Ras"/>
    <property type="match status" value="1"/>
</dbReference>
<dbReference type="PRINTS" id="PR00449">
    <property type="entry name" value="RASTRNSFRMNG"/>
</dbReference>
<dbReference type="EMBL" id="JAPFFF010000012">
    <property type="protein sequence ID" value="KAK8875339.1"/>
    <property type="molecule type" value="Genomic_DNA"/>
</dbReference>
<protein>
    <submittedName>
        <fullName evidence="3">Ras- protein Rab-31</fullName>
    </submittedName>
</protein>
<keyword evidence="4" id="KW-1185">Reference proteome</keyword>
<organism evidence="3 4">
    <name type="scientific">Tritrichomonas musculus</name>
    <dbReference type="NCBI Taxonomy" id="1915356"/>
    <lineage>
        <taxon>Eukaryota</taxon>
        <taxon>Metamonada</taxon>
        <taxon>Parabasalia</taxon>
        <taxon>Tritrichomonadida</taxon>
        <taxon>Tritrichomonadidae</taxon>
        <taxon>Tritrichomonas</taxon>
    </lineage>
</organism>
<dbReference type="SMART" id="SM00174">
    <property type="entry name" value="RHO"/>
    <property type="match status" value="1"/>
</dbReference>
<evidence type="ECO:0000313" key="4">
    <source>
        <dbReference type="Proteomes" id="UP001470230"/>
    </source>
</evidence>
<dbReference type="Gene3D" id="3.40.50.300">
    <property type="entry name" value="P-loop containing nucleotide triphosphate hydrolases"/>
    <property type="match status" value="1"/>
</dbReference>
<dbReference type="InterPro" id="IPR050227">
    <property type="entry name" value="Rab"/>
</dbReference>
<dbReference type="PROSITE" id="PS51419">
    <property type="entry name" value="RAB"/>
    <property type="match status" value="1"/>
</dbReference>
<dbReference type="PANTHER" id="PTHR47977">
    <property type="entry name" value="RAS-RELATED PROTEIN RAB"/>
    <property type="match status" value="1"/>
</dbReference>
<evidence type="ECO:0000256" key="1">
    <source>
        <dbReference type="ARBA" id="ARBA00022741"/>
    </source>
</evidence>
<gene>
    <name evidence="3" type="ORF">M9Y10_005504</name>
</gene>
<keyword evidence="2" id="KW-0342">GTP-binding</keyword>
<dbReference type="InterPro" id="IPR027417">
    <property type="entry name" value="P-loop_NTPase"/>
</dbReference>
<dbReference type="InterPro" id="IPR005225">
    <property type="entry name" value="Small_GTP-bd"/>
</dbReference>
<dbReference type="CDD" id="cd00154">
    <property type="entry name" value="Rab"/>
    <property type="match status" value="1"/>
</dbReference>
<proteinExistence type="predicted"/>
<dbReference type="NCBIfam" id="TIGR00231">
    <property type="entry name" value="small_GTP"/>
    <property type="match status" value="1"/>
</dbReference>